<sequence length="677" mass="75478">MPLQKPQRYGAADASSCGGMPPSKHYHRAKGGTASISSGGSQMRRRVETTAGKGALVDEEMTPQKLPRGGEKASAVSRGGGRMPSTTITKAQAKGLKNIESNTSSRNSDVSCRFAQLDINNARAGPFTDAPHQSTTAQDSRESAIKHCSKEKAAMSLTEGMPKQQGKAVASSGKVQAKEKVPKGSSREMPQKHQAKKVGPSQLQCHQPGTQVRGVSSIGTQVVTKSNKPSPRNSSLRTTGQQLKTASSSGSLNAKTSSLDDNSTVQDCKDSAANVNTVVNATVDNGLQEANSSGSLNAKTSSLDDNSTVQDCKDSAANVNTVVNATVDNGLQEANDEIQRLNELGLGYDISSDDFLEYLLQLPTDPVVDTCLKLDDEQMTPLYVSHAHYRFRYLKLSKKESKDLKVALNAMMELIEKECFEELLKKGYFEHFEKDGTLDWSFHPDLCRLKDLDDYQRLVPQNFGGCEYVDWDKYRMNFHSYETEAEYLNYCDELSKKLKWIEDYVLIEVPSLKWDKISTRGAYQAIKIATGFSKITHSLAYTGYYECVQNLCFDAFWFKDLDGVYFEIWRRVTKQNKNFREALEDFYKLEKFQLWQDRMKYALENDYTDMEAEFHTCTASVPSEVTDDKALELIAEAVKKLMERPKFYEHYIRKKIAIARAIGLIPVVQEPSAESGQ</sequence>
<organism evidence="2 3">
    <name type="scientific">Urochloa decumbens</name>
    <dbReference type="NCBI Taxonomy" id="240449"/>
    <lineage>
        <taxon>Eukaryota</taxon>
        <taxon>Viridiplantae</taxon>
        <taxon>Streptophyta</taxon>
        <taxon>Embryophyta</taxon>
        <taxon>Tracheophyta</taxon>
        <taxon>Spermatophyta</taxon>
        <taxon>Magnoliopsida</taxon>
        <taxon>Liliopsida</taxon>
        <taxon>Poales</taxon>
        <taxon>Poaceae</taxon>
        <taxon>PACMAD clade</taxon>
        <taxon>Panicoideae</taxon>
        <taxon>Panicodae</taxon>
        <taxon>Paniceae</taxon>
        <taxon>Melinidinae</taxon>
        <taxon>Urochloa</taxon>
    </lineage>
</organism>
<reference evidence="3" key="1">
    <citation type="submission" date="2024-06" db="EMBL/GenBank/DDBJ databases">
        <authorList>
            <person name="Ryan C."/>
        </authorList>
    </citation>
    <scope>NUCLEOTIDE SEQUENCE [LARGE SCALE GENOMIC DNA]</scope>
</reference>
<keyword evidence="3" id="KW-1185">Reference proteome</keyword>
<dbReference type="EMBL" id="OZ075126">
    <property type="protein sequence ID" value="CAL4940341.1"/>
    <property type="molecule type" value="Genomic_DNA"/>
</dbReference>
<dbReference type="AlphaFoldDB" id="A0ABC8YBZ3"/>
<feature type="compositionally biased region" description="Polar residues" evidence="1">
    <location>
        <begin position="201"/>
        <end position="264"/>
    </location>
</feature>
<accession>A0ABC8YBZ3</accession>
<evidence type="ECO:0000256" key="1">
    <source>
        <dbReference type="SAM" id="MobiDB-lite"/>
    </source>
</evidence>
<feature type="compositionally biased region" description="Basic and acidic residues" evidence="1">
    <location>
        <begin position="139"/>
        <end position="153"/>
    </location>
</feature>
<evidence type="ECO:0000313" key="3">
    <source>
        <dbReference type="Proteomes" id="UP001497457"/>
    </source>
</evidence>
<dbReference type="PANTHER" id="PTHR34480">
    <property type="entry name" value="OS01G0967800 PROTEIN-RELATED"/>
    <property type="match status" value="1"/>
</dbReference>
<protein>
    <submittedName>
        <fullName evidence="2">Uncharacterized protein</fullName>
    </submittedName>
</protein>
<reference evidence="2 3" key="2">
    <citation type="submission" date="2024-10" db="EMBL/GenBank/DDBJ databases">
        <authorList>
            <person name="Ryan C."/>
        </authorList>
    </citation>
    <scope>NUCLEOTIDE SEQUENCE [LARGE SCALE GENOMIC DNA]</scope>
</reference>
<feature type="region of interest" description="Disordered" evidence="1">
    <location>
        <begin position="123"/>
        <end position="264"/>
    </location>
</feature>
<evidence type="ECO:0000313" key="2">
    <source>
        <dbReference type="EMBL" id="CAL4940341.1"/>
    </source>
</evidence>
<feature type="region of interest" description="Disordered" evidence="1">
    <location>
        <begin position="1"/>
        <end position="86"/>
    </location>
</feature>
<proteinExistence type="predicted"/>
<feature type="compositionally biased region" description="Basic and acidic residues" evidence="1">
    <location>
        <begin position="176"/>
        <end position="191"/>
    </location>
</feature>
<gene>
    <name evidence="2" type="ORF">URODEC1_LOCUS32458</name>
</gene>
<name>A0ABC8YBZ3_9POAL</name>
<dbReference type="PANTHER" id="PTHR34480:SF14">
    <property type="entry name" value="OS01G0967800 PROTEIN"/>
    <property type="match status" value="1"/>
</dbReference>
<dbReference type="Proteomes" id="UP001497457">
    <property type="component" value="Chromosome 16b"/>
</dbReference>